<comment type="function">
    <text evidence="1 17">This protein is a component of the acetyl coenzyme A carboxylase complex; first, biotin carboxylase catalyzes the carboxylation of the carrier protein and then the transcarboxylase transfers the carboxyl group to form malonyl-CoA.</text>
</comment>
<comment type="pathway">
    <text evidence="2 17">Lipid metabolism; malonyl-CoA biosynthesis; malonyl-CoA from acetyl-CoA: step 1/1.</text>
</comment>
<dbReference type="PANTHER" id="PTHR48095:SF2">
    <property type="entry name" value="BIOTIN CARBOXYLASE, CHLOROPLASTIC"/>
    <property type="match status" value="1"/>
</dbReference>
<keyword evidence="11" id="KW-0460">Magnesium</keyword>
<feature type="domain" description="ATP-grasp" evidence="18">
    <location>
        <begin position="120"/>
        <end position="317"/>
    </location>
</feature>
<proteinExistence type="predicted"/>
<comment type="caution">
    <text evidence="20">The sequence shown here is derived from an EMBL/GenBank/DDBJ whole genome shotgun (WGS) entry which is preliminary data.</text>
</comment>
<keyword evidence="14 17" id="KW-0092">Biotin</keyword>
<dbReference type="Pfam" id="PF02785">
    <property type="entry name" value="Biotin_carb_C"/>
    <property type="match status" value="1"/>
</dbReference>
<dbReference type="RefSeq" id="WP_117872285.1">
    <property type="nucleotide sequence ID" value="NZ_JAJDKQ010000025.1"/>
</dbReference>
<dbReference type="Pfam" id="PF00289">
    <property type="entry name" value="Biotin_carb_N"/>
    <property type="match status" value="1"/>
</dbReference>
<keyword evidence="12 17" id="KW-0443">Lipid metabolism</keyword>
<dbReference type="NCBIfam" id="NF006367">
    <property type="entry name" value="PRK08591.1"/>
    <property type="match status" value="1"/>
</dbReference>
<evidence type="ECO:0000256" key="11">
    <source>
        <dbReference type="ARBA" id="ARBA00022842"/>
    </source>
</evidence>
<evidence type="ECO:0000256" key="2">
    <source>
        <dbReference type="ARBA" id="ARBA00004956"/>
    </source>
</evidence>
<evidence type="ECO:0000256" key="7">
    <source>
        <dbReference type="ARBA" id="ARBA00022723"/>
    </source>
</evidence>
<reference evidence="20" key="1">
    <citation type="submission" date="2021-10" db="EMBL/GenBank/DDBJ databases">
        <title>Collection of gut derived symbiotic bacterial strains cultured from healthy donors.</title>
        <authorList>
            <person name="Lin H."/>
            <person name="Littmann E."/>
            <person name="Kohout C."/>
            <person name="Pamer E.G."/>
        </authorList>
    </citation>
    <scope>NUCLEOTIDE SEQUENCE</scope>
    <source>
        <strain evidence="20">DFI.5.2</strain>
    </source>
</reference>
<dbReference type="InterPro" id="IPR005481">
    <property type="entry name" value="BC-like_N"/>
</dbReference>
<evidence type="ECO:0000256" key="15">
    <source>
        <dbReference type="ARBA" id="ARBA00048600"/>
    </source>
</evidence>
<evidence type="ECO:0000313" key="21">
    <source>
        <dbReference type="Proteomes" id="UP001197827"/>
    </source>
</evidence>
<evidence type="ECO:0000256" key="12">
    <source>
        <dbReference type="ARBA" id="ARBA00023098"/>
    </source>
</evidence>
<dbReference type="InterPro" id="IPR011764">
    <property type="entry name" value="Biotin_carboxylation_dom"/>
</dbReference>
<dbReference type="GO" id="GO:0005524">
    <property type="term" value="F:ATP binding"/>
    <property type="evidence" value="ECO:0007669"/>
    <property type="project" value="UniProtKB-UniRule"/>
</dbReference>
<dbReference type="FunFam" id="3.30.470.20:FF:000028">
    <property type="entry name" value="Methylcrotonoyl-CoA carboxylase subunit alpha, mitochondrial"/>
    <property type="match status" value="1"/>
</dbReference>
<dbReference type="SUPFAM" id="SSF56059">
    <property type="entry name" value="Glutathione synthetase ATP-binding domain-like"/>
    <property type="match status" value="1"/>
</dbReference>
<dbReference type="PROSITE" id="PS00866">
    <property type="entry name" value="CPSASE_1"/>
    <property type="match status" value="1"/>
</dbReference>
<dbReference type="AlphaFoldDB" id="A0AAW4VSG8"/>
<dbReference type="PROSITE" id="PS50975">
    <property type="entry name" value="ATP_GRASP"/>
    <property type="match status" value="1"/>
</dbReference>
<keyword evidence="7" id="KW-0479">Metal-binding</keyword>
<dbReference type="PANTHER" id="PTHR48095">
    <property type="entry name" value="PYRUVATE CARBOXYLASE SUBUNIT A"/>
    <property type="match status" value="1"/>
</dbReference>
<keyword evidence="8 16" id="KW-0547">Nucleotide-binding</keyword>
<evidence type="ECO:0000259" key="19">
    <source>
        <dbReference type="PROSITE" id="PS50979"/>
    </source>
</evidence>
<evidence type="ECO:0000256" key="17">
    <source>
        <dbReference type="RuleBase" id="RU365063"/>
    </source>
</evidence>
<dbReference type="FunFam" id="3.30.1490.20:FF:000018">
    <property type="entry name" value="Biotin carboxylase"/>
    <property type="match status" value="1"/>
</dbReference>
<evidence type="ECO:0000256" key="1">
    <source>
        <dbReference type="ARBA" id="ARBA00003761"/>
    </source>
</evidence>
<dbReference type="InterPro" id="IPR013815">
    <property type="entry name" value="ATP_grasp_subdomain_1"/>
</dbReference>
<evidence type="ECO:0000259" key="18">
    <source>
        <dbReference type="PROSITE" id="PS50975"/>
    </source>
</evidence>
<dbReference type="EMBL" id="JAJDKQ010000025">
    <property type="protein sequence ID" value="MCB8562575.1"/>
    <property type="molecule type" value="Genomic_DNA"/>
</dbReference>
<comment type="subunit">
    <text evidence="3 17">Acetyl-CoA carboxylase is a heterohexamer of biotin carboxyl carrier protein, biotin carboxylase and the two subunits of carboxyl transferase in a 2:2 complex.</text>
</comment>
<protein>
    <recommendedName>
        <fullName evidence="4 17">Biotin carboxylase</fullName>
        <ecNumber evidence="4 17">6.3.4.14</ecNumber>
    </recommendedName>
    <alternativeName>
        <fullName evidence="17">Acetyl-coenzyme A carboxylase biotin carboxylase subunit A</fullName>
    </alternativeName>
</protein>
<evidence type="ECO:0000313" key="20">
    <source>
        <dbReference type="EMBL" id="MCB8562575.1"/>
    </source>
</evidence>
<dbReference type="GO" id="GO:0004075">
    <property type="term" value="F:biotin carboxylase activity"/>
    <property type="evidence" value="ECO:0007669"/>
    <property type="project" value="UniProtKB-EC"/>
</dbReference>
<organism evidence="20 21">
    <name type="scientific">Faecalibacillus intestinalis</name>
    <dbReference type="NCBI Taxonomy" id="1982626"/>
    <lineage>
        <taxon>Bacteria</taxon>
        <taxon>Bacillati</taxon>
        <taxon>Bacillota</taxon>
        <taxon>Erysipelotrichia</taxon>
        <taxon>Erysipelotrichales</taxon>
        <taxon>Coprobacillaceae</taxon>
        <taxon>Faecalibacillus</taxon>
    </lineage>
</organism>
<dbReference type="InterPro" id="IPR016185">
    <property type="entry name" value="PreATP-grasp_dom_sf"/>
</dbReference>
<evidence type="ECO:0000256" key="3">
    <source>
        <dbReference type="ARBA" id="ARBA00011750"/>
    </source>
</evidence>
<accession>A0AAW4VSG8</accession>
<dbReference type="PROSITE" id="PS00867">
    <property type="entry name" value="CPSASE_2"/>
    <property type="match status" value="1"/>
</dbReference>
<dbReference type="InterPro" id="IPR004549">
    <property type="entry name" value="Acetyl_CoA_COase_biotin_COase"/>
</dbReference>
<evidence type="ECO:0000256" key="6">
    <source>
        <dbReference type="ARBA" id="ARBA00022598"/>
    </source>
</evidence>
<evidence type="ECO:0000256" key="5">
    <source>
        <dbReference type="ARBA" id="ARBA00022516"/>
    </source>
</evidence>
<keyword evidence="13 17" id="KW-0275">Fatty acid biosynthesis</keyword>
<dbReference type="SUPFAM" id="SSF51246">
    <property type="entry name" value="Rudiment single hybrid motif"/>
    <property type="match status" value="1"/>
</dbReference>
<keyword evidence="6 17" id="KW-0436">Ligase</keyword>
<gene>
    <name evidence="20" type="ORF">LJD74_11295</name>
</gene>
<evidence type="ECO:0000256" key="16">
    <source>
        <dbReference type="PROSITE-ProRule" id="PRU00409"/>
    </source>
</evidence>
<dbReference type="InterPro" id="IPR011761">
    <property type="entry name" value="ATP-grasp"/>
</dbReference>
<dbReference type="PROSITE" id="PS50979">
    <property type="entry name" value="BC"/>
    <property type="match status" value="1"/>
</dbReference>
<dbReference type="Gene3D" id="3.30.470.20">
    <property type="entry name" value="ATP-grasp fold, B domain"/>
    <property type="match status" value="1"/>
</dbReference>
<keyword evidence="9 17" id="KW-0276">Fatty acid metabolism</keyword>
<sequence length="452" mass="50206">MFKKILIANRGEIAVRIIRCCKEMGIEAVAVYSSADATSLHVQLADEAYCIGPAKSSESYLNMENILSVAALSGCDAIHPGFGYLSENSTFARLVEKCGMTFIGPSGDVIDQMGNKSVARQMMIEAGVPVVPGSDGSIESVSQGKEIARKIGYPVLIKASAGGGGRGMRKCFKEEDFEDAYLTAKAEAKACFGDDDMYMEKLILNPKHIEFQILADHFGNVIHLGERDCSIQRRNQKMMEESPSKALSQELREKMGNDAIKAAKKVGYVNAGTIEFVLAPDGKYYFIEMNTRIQVEHPVTEMVTGVDLLREQIRIAARLKLNYKQEDIHLQGHAIECRINAENPQEGFRPSPGIVSSLHIPGGFGVRIDTTLYQGYQVSSHYDSMIAKVIVHGRNRIEAIRKMRRVLSELVIDGIDTNQELQYLILHESDYVKGNFDTSFIEKHLDELVNER</sequence>
<evidence type="ECO:0000256" key="14">
    <source>
        <dbReference type="ARBA" id="ARBA00023267"/>
    </source>
</evidence>
<keyword evidence="5 17" id="KW-0444">Lipid biosynthesis</keyword>
<dbReference type="InterPro" id="IPR005482">
    <property type="entry name" value="Biotin_COase_C"/>
</dbReference>
<dbReference type="Proteomes" id="UP001197827">
    <property type="component" value="Unassembled WGS sequence"/>
</dbReference>
<feature type="domain" description="Biotin carboxylation" evidence="19">
    <location>
        <begin position="1"/>
        <end position="446"/>
    </location>
</feature>
<dbReference type="Pfam" id="PF02786">
    <property type="entry name" value="CPSase_L_D2"/>
    <property type="match status" value="1"/>
</dbReference>
<dbReference type="GO" id="GO:0006633">
    <property type="term" value="P:fatty acid biosynthetic process"/>
    <property type="evidence" value="ECO:0007669"/>
    <property type="project" value="UniProtKB-KW"/>
</dbReference>
<dbReference type="InterPro" id="IPR005479">
    <property type="entry name" value="CPAse_ATP-bd"/>
</dbReference>
<dbReference type="EC" id="6.3.4.14" evidence="4 17"/>
<evidence type="ECO:0000256" key="9">
    <source>
        <dbReference type="ARBA" id="ARBA00022832"/>
    </source>
</evidence>
<dbReference type="SUPFAM" id="SSF52440">
    <property type="entry name" value="PreATP-grasp domain"/>
    <property type="match status" value="1"/>
</dbReference>
<name>A0AAW4VSG8_9FIRM</name>
<dbReference type="Gene3D" id="3.30.1490.20">
    <property type="entry name" value="ATP-grasp fold, A domain"/>
    <property type="match status" value="1"/>
</dbReference>
<evidence type="ECO:0000256" key="13">
    <source>
        <dbReference type="ARBA" id="ARBA00023160"/>
    </source>
</evidence>
<evidence type="ECO:0000256" key="4">
    <source>
        <dbReference type="ARBA" id="ARBA00013263"/>
    </source>
</evidence>
<dbReference type="Gene3D" id="3.40.50.20">
    <property type="match status" value="1"/>
</dbReference>
<evidence type="ECO:0000256" key="10">
    <source>
        <dbReference type="ARBA" id="ARBA00022840"/>
    </source>
</evidence>
<dbReference type="NCBIfam" id="NF004085">
    <property type="entry name" value="PRK05586.1"/>
    <property type="match status" value="1"/>
</dbReference>
<dbReference type="NCBIfam" id="TIGR00514">
    <property type="entry name" value="accC"/>
    <property type="match status" value="1"/>
</dbReference>
<dbReference type="FunFam" id="3.40.50.20:FF:000010">
    <property type="entry name" value="Propionyl-CoA carboxylase subunit alpha"/>
    <property type="match status" value="1"/>
</dbReference>
<keyword evidence="10 16" id="KW-0067">ATP-binding</keyword>
<dbReference type="InterPro" id="IPR011054">
    <property type="entry name" value="Rudment_hybrid_motif"/>
</dbReference>
<dbReference type="InterPro" id="IPR051602">
    <property type="entry name" value="ACC_Biotin_Carboxylase"/>
</dbReference>
<evidence type="ECO:0000256" key="8">
    <source>
        <dbReference type="ARBA" id="ARBA00022741"/>
    </source>
</evidence>
<dbReference type="SMART" id="SM00878">
    <property type="entry name" value="Biotin_carb_C"/>
    <property type="match status" value="1"/>
</dbReference>
<dbReference type="GO" id="GO:0046872">
    <property type="term" value="F:metal ion binding"/>
    <property type="evidence" value="ECO:0007669"/>
    <property type="project" value="UniProtKB-KW"/>
</dbReference>
<comment type="catalytic activity">
    <reaction evidence="15 17">
        <text>N(6)-biotinyl-L-lysyl-[protein] + hydrogencarbonate + ATP = N(6)-carboxybiotinyl-L-lysyl-[protein] + ADP + phosphate + H(+)</text>
        <dbReference type="Rhea" id="RHEA:13501"/>
        <dbReference type="Rhea" id="RHEA-COMP:10505"/>
        <dbReference type="Rhea" id="RHEA-COMP:10506"/>
        <dbReference type="ChEBI" id="CHEBI:15378"/>
        <dbReference type="ChEBI" id="CHEBI:17544"/>
        <dbReference type="ChEBI" id="CHEBI:30616"/>
        <dbReference type="ChEBI" id="CHEBI:43474"/>
        <dbReference type="ChEBI" id="CHEBI:83144"/>
        <dbReference type="ChEBI" id="CHEBI:83145"/>
        <dbReference type="ChEBI" id="CHEBI:456216"/>
        <dbReference type="EC" id="6.3.4.14"/>
    </reaction>
</comment>